<dbReference type="GeneID" id="303204763"/>
<dbReference type="RefSeq" id="WP_026503555.1">
    <property type="nucleotide sequence ID" value="NZ_JGYQ01000018.1"/>
</dbReference>
<gene>
    <name evidence="1" type="ORF">BBOU_1659</name>
</gene>
<dbReference type="EMBL" id="JGYQ01000018">
    <property type="protein sequence ID" value="KFI45193.1"/>
    <property type="molecule type" value="Genomic_DNA"/>
</dbReference>
<dbReference type="AlphaFoldDB" id="A0A086ZF93"/>
<protein>
    <recommendedName>
        <fullName evidence="3">Ribbon-helix-helix protein CopG domain-containing protein</fullName>
    </recommendedName>
</protein>
<sequence length="91" mass="10795">MTRRKQTKTGARRTRIISLRVNEDEVRELAGLAEQRGVTLSRFLIEAAKQAGDIDKARQDAEQGPVVRELQRIRTEIWRLVRSRKRAWWRR</sequence>
<comment type="caution">
    <text evidence="1">The sequence shown here is derived from an EMBL/GenBank/DDBJ whole genome shotgun (WGS) entry which is preliminary data.</text>
</comment>
<dbReference type="Pfam" id="PF21983">
    <property type="entry name" value="NikA-like"/>
    <property type="match status" value="1"/>
</dbReference>
<evidence type="ECO:0008006" key="3">
    <source>
        <dbReference type="Google" id="ProtNLM"/>
    </source>
</evidence>
<name>A0A086ZF93_9BIFI</name>
<organism evidence="1 2">
    <name type="scientific">Bifidobacterium boum</name>
    <dbReference type="NCBI Taxonomy" id="78343"/>
    <lineage>
        <taxon>Bacteria</taxon>
        <taxon>Bacillati</taxon>
        <taxon>Actinomycetota</taxon>
        <taxon>Actinomycetes</taxon>
        <taxon>Bifidobacteriales</taxon>
        <taxon>Bifidobacteriaceae</taxon>
        <taxon>Bifidobacterium</taxon>
    </lineage>
</organism>
<evidence type="ECO:0000313" key="1">
    <source>
        <dbReference type="EMBL" id="KFI45193.1"/>
    </source>
</evidence>
<proteinExistence type="predicted"/>
<dbReference type="InterPro" id="IPR053842">
    <property type="entry name" value="NikA-like"/>
</dbReference>
<accession>A0A086ZF93</accession>
<keyword evidence="2" id="KW-1185">Reference proteome</keyword>
<dbReference type="OrthoDB" id="3871898at2"/>
<evidence type="ECO:0000313" key="2">
    <source>
        <dbReference type="Proteomes" id="UP000029093"/>
    </source>
</evidence>
<reference evidence="1 2" key="1">
    <citation type="submission" date="2014-03" db="EMBL/GenBank/DDBJ databases">
        <title>Genomics of Bifidobacteria.</title>
        <authorList>
            <person name="Ventura M."/>
            <person name="Milani C."/>
            <person name="Lugli G.A."/>
        </authorList>
    </citation>
    <scope>NUCLEOTIDE SEQUENCE [LARGE SCALE GENOMIC DNA]</scope>
    <source>
        <strain evidence="1 2">LMG 10736</strain>
    </source>
</reference>
<dbReference type="Proteomes" id="UP000029093">
    <property type="component" value="Unassembled WGS sequence"/>
</dbReference>